<dbReference type="Proteomes" id="UP000441609">
    <property type="component" value="Unassembled WGS sequence"/>
</dbReference>
<reference evidence="1 4" key="2">
    <citation type="journal article" date="2019" name="Nat. Med.">
        <title>A library of human gut bacterial isolates paired with longitudinal multiomics data enables mechanistic microbiome research.</title>
        <authorList>
            <person name="Poyet M."/>
            <person name="Groussin M."/>
            <person name="Gibbons S.M."/>
            <person name="Avila-Pacheco J."/>
            <person name="Jiang X."/>
            <person name="Kearney S.M."/>
            <person name="Perrotta A.R."/>
            <person name="Berdy B."/>
            <person name="Zhao S."/>
            <person name="Lieberman T.D."/>
            <person name="Swanson P.K."/>
            <person name="Smith M."/>
            <person name="Roesemann S."/>
            <person name="Alexander J.E."/>
            <person name="Rich S.A."/>
            <person name="Livny J."/>
            <person name="Vlamakis H."/>
            <person name="Clish C."/>
            <person name="Bullock K."/>
            <person name="Deik A."/>
            <person name="Scott J."/>
            <person name="Pierce K.A."/>
            <person name="Xavier R.J."/>
            <person name="Alm E.J."/>
        </authorList>
    </citation>
    <scope>NUCLEOTIDE SEQUENCE [LARGE SCALE GENOMIC DNA]</scope>
    <source>
        <strain evidence="1 4">BIOML-A20</strain>
    </source>
</reference>
<evidence type="ECO:0000313" key="1">
    <source>
        <dbReference type="EMBL" id="MSB75855.1"/>
    </source>
</evidence>
<dbReference type="AlphaFoldDB" id="A0A3E4MJJ3"/>
<dbReference type="OMA" id="NFRIRPY"/>
<comment type="caution">
    <text evidence="2">The sequence shown here is derived from an EMBL/GenBank/DDBJ whole genome shotgun (WGS) entry which is preliminary data.</text>
</comment>
<sequence>MRKQSKVFIKKTFYYMNEPNFRIRPYSKRELAKLYFPDTNNEESAIANLRNLMKHNPDLITELKKAYYKPHNKTFTPKQTGIIVQYLGEP</sequence>
<dbReference type="InterPro" id="IPR025342">
    <property type="entry name" value="DUF4248"/>
</dbReference>
<evidence type="ECO:0000313" key="3">
    <source>
        <dbReference type="Proteomes" id="UP000284660"/>
    </source>
</evidence>
<reference evidence="2 3" key="1">
    <citation type="submission" date="2018-08" db="EMBL/GenBank/DDBJ databases">
        <title>A genome reference for cultivated species of the human gut microbiota.</title>
        <authorList>
            <person name="Zou Y."/>
            <person name="Xue W."/>
            <person name="Luo G."/>
        </authorList>
    </citation>
    <scope>NUCLEOTIDE SEQUENCE [LARGE SCALE GENOMIC DNA]</scope>
    <source>
        <strain evidence="2 3">AM30-4</strain>
    </source>
</reference>
<accession>A0A3E4MJJ3</accession>
<name>A0A3E4MJJ3_PARDI</name>
<organism evidence="2 3">
    <name type="scientific">Parabacteroides distasonis</name>
    <dbReference type="NCBI Taxonomy" id="823"/>
    <lineage>
        <taxon>Bacteria</taxon>
        <taxon>Pseudomonadati</taxon>
        <taxon>Bacteroidota</taxon>
        <taxon>Bacteroidia</taxon>
        <taxon>Bacteroidales</taxon>
        <taxon>Tannerellaceae</taxon>
        <taxon>Parabacteroides</taxon>
    </lineage>
</organism>
<protein>
    <submittedName>
        <fullName evidence="2">DUF4248 domain-containing protein</fullName>
    </submittedName>
</protein>
<gene>
    <name evidence="2" type="ORF">DW782_19275</name>
    <name evidence="1" type="ORF">GKD70_21580</name>
</gene>
<evidence type="ECO:0000313" key="4">
    <source>
        <dbReference type="Proteomes" id="UP000441609"/>
    </source>
</evidence>
<dbReference type="Proteomes" id="UP000284660">
    <property type="component" value="Unassembled WGS sequence"/>
</dbReference>
<dbReference type="EMBL" id="WKMO01000036">
    <property type="protein sequence ID" value="MSB75855.1"/>
    <property type="molecule type" value="Genomic_DNA"/>
</dbReference>
<dbReference type="OrthoDB" id="1122631at2"/>
<dbReference type="Pfam" id="PF14053">
    <property type="entry name" value="DUF4248"/>
    <property type="match status" value="1"/>
</dbReference>
<dbReference type="EMBL" id="QSJN01000017">
    <property type="protein sequence ID" value="RHD71441.1"/>
    <property type="molecule type" value="Genomic_DNA"/>
</dbReference>
<evidence type="ECO:0000313" key="2">
    <source>
        <dbReference type="EMBL" id="RHD71441.1"/>
    </source>
</evidence>
<proteinExistence type="predicted"/>